<dbReference type="Proteomes" id="UP000240883">
    <property type="component" value="Unassembled WGS sequence"/>
</dbReference>
<dbReference type="SUPFAM" id="SSF52777">
    <property type="entry name" value="CoA-dependent acyltransferases"/>
    <property type="match status" value="1"/>
</dbReference>
<dbReference type="Gene3D" id="3.30.559.10">
    <property type="entry name" value="Chloramphenicol acetyltransferase-like domain"/>
    <property type="match status" value="1"/>
</dbReference>
<name>A0A2T2N281_CORCC</name>
<organism evidence="1 2">
    <name type="scientific">Corynespora cassiicola Philippines</name>
    <dbReference type="NCBI Taxonomy" id="1448308"/>
    <lineage>
        <taxon>Eukaryota</taxon>
        <taxon>Fungi</taxon>
        <taxon>Dikarya</taxon>
        <taxon>Ascomycota</taxon>
        <taxon>Pezizomycotina</taxon>
        <taxon>Dothideomycetes</taxon>
        <taxon>Pleosporomycetidae</taxon>
        <taxon>Pleosporales</taxon>
        <taxon>Corynesporascaceae</taxon>
        <taxon>Corynespora</taxon>
    </lineage>
</organism>
<accession>A0A2T2N281</accession>
<dbReference type="AlphaFoldDB" id="A0A2T2N281"/>
<evidence type="ECO:0000313" key="2">
    <source>
        <dbReference type="Proteomes" id="UP000240883"/>
    </source>
</evidence>
<dbReference type="Gene3D" id="3.30.559.30">
    <property type="entry name" value="Nonribosomal peptide synthetase, condensation domain"/>
    <property type="match status" value="1"/>
</dbReference>
<dbReference type="STRING" id="1448308.A0A2T2N281"/>
<dbReference type="EMBL" id="KZ678155">
    <property type="protein sequence ID" value="PSN59547.1"/>
    <property type="molecule type" value="Genomic_DNA"/>
</dbReference>
<evidence type="ECO:0000313" key="1">
    <source>
        <dbReference type="EMBL" id="PSN59547.1"/>
    </source>
</evidence>
<protein>
    <submittedName>
        <fullName evidence="1">Uncharacterized protein</fullName>
    </submittedName>
</protein>
<dbReference type="OrthoDB" id="2548233at2759"/>
<keyword evidence="2" id="KW-1185">Reference proteome</keyword>
<proteinExistence type="predicted"/>
<dbReference type="PANTHER" id="PTHR42034:SF1">
    <property type="entry name" value="CONDENSATION DOMAIN-CONTAINING PROTEIN"/>
    <property type="match status" value="1"/>
</dbReference>
<dbReference type="PANTHER" id="PTHR42034">
    <property type="entry name" value="CHROMOSOME 7, WHOLE GENOME SHOTGUN SEQUENCE-RELATED"/>
    <property type="match status" value="1"/>
</dbReference>
<gene>
    <name evidence="1" type="ORF">BS50DRAFT_579941</name>
</gene>
<reference evidence="1 2" key="1">
    <citation type="journal article" date="2018" name="Front. Microbiol.">
        <title>Genome-Wide Analysis of Corynespora cassiicola Leaf Fall Disease Putative Effectors.</title>
        <authorList>
            <person name="Lopez D."/>
            <person name="Ribeiro S."/>
            <person name="Label P."/>
            <person name="Fumanal B."/>
            <person name="Venisse J.S."/>
            <person name="Kohler A."/>
            <person name="de Oliveira R.R."/>
            <person name="Labutti K."/>
            <person name="Lipzen A."/>
            <person name="Lail K."/>
            <person name="Bauer D."/>
            <person name="Ohm R.A."/>
            <person name="Barry K.W."/>
            <person name="Spatafora J."/>
            <person name="Grigoriev I.V."/>
            <person name="Martin F.M."/>
            <person name="Pujade-Renaud V."/>
        </authorList>
    </citation>
    <scope>NUCLEOTIDE SEQUENCE [LARGE SCALE GENOMIC DNA]</scope>
    <source>
        <strain evidence="1 2">Philippines</strain>
    </source>
</reference>
<sequence length="455" mass="50827">MPELTWKETRPARWERPLSCLEKINLVNRNIDKALDRDNWAKTAVAKLEFDPALGNPEEALRIAWKQVRYNFPEVAAFPYNGIYMYRTGHPEQIDLWVTATFSVVEDGKSVDDLLGHIPRNEQMMCYYLPHTSEVLIRSPHYRLDARGAILCLNHLIAALSKRNPVIVFGGCAKNLSPSIDSALDIPYKYTAKIEEAAAKRLTSLESHYPPLNLRPTVKSNLPGFTKRTLIKLSPRETKAVTSGCASSSLHLTTALHAALIAAVAKLAPPAQTESFMASFHCDLRPLITKPVSTRQAPTSCTSTITTEVKVGPKSSYRSYYDQLLPAYERGYRPFLESTACYHERLAEAKYGDGRANAKAEGQPQPRFGALGDIGEQLTKEIAGVVRVRDFWLGTETLTERMMVHSWVWEGSMVFSCCFNESFWDVAFVQRLLGGIRDTLVSEVALVGLMNGVSV</sequence>
<dbReference type="InterPro" id="IPR023213">
    <property type="entry name" value="CAT-like_dom_sf"/>
</dbReference>